<reference evidence="1 2" key="1">
    <citation type="submission" date="2019-09" db="EMBL/GenBank/DDBJ databases">
        <title>Genomes of family Cryomorphaceae.</title>
        <authorList>
            <person name="Bowman J.P."/>
        </authorList>
    </citation>
    <scope>NUCLEOTIDE SEQUENCE [LARGE SCALE GENOMIC DNA]</scope>
    <source>
        <strain evidence="1 2">LMG 25704</strain>
    </source>
</reference>
<dbReference type="OrthoDB" id="307209at2"/>
<dbReference type="GO" id="GO:0004519">
    <property type="term" value="F:endonuclease activity"/>
    <property type="evidence" value="ECO:0007669"/>
    <property type="project" value="UniProtKB-KW"/>
</dbReference>
<protein>
    <submittedName>
        <fullName evidence="1">Restriction endonuclease</fullName>
    </submittedName>
</protein>
<proteinExistence type="predicted"/>
<sequence>MDIIQVFEYQKLKIGAKGAQGVEFKKSHFELMSRYKEKYEVDWYDLGHNSIHFKNYVGAISLGDLCIEVLPKVDRASYSEEKSVWRNVLIDMLQTVGDLPVSASQNAQLRRHKSSILDIYFDLFLSEVETLIHRGLIKRYRKQEGNVKALKGSLVFSQHLRKNLVHKERFYTRHTVYDQQHLLHSILLQTLEVVANSGMKSSTRGWSGNLLLHFPEQKKVRIESSTFEKLNFDRKSEPYKRAIQIAELILLQYHPDIRSGKHELLAIVFDMNDLWERWVLHRLKKDLPDHWKVEGQNTYPFYRQGTSGSWRTIRPDIVLTNKLDGTILVWDTKWKIPKDGRPSMSDVHQMHSYAQTVPENDIAHVTLVYPGTFSEITGSLHKSTTALTSSQHTQLSTLRIELLKSDGKMRSRLSKSVLSTVTLQFRIATSLHNPT</sequence>
<keyword evidence="1" id="KW-0255">Endonuclease</keyword>
<evidence type="ECO:0000313" key="1">
    <source>
        <dbReference type="EMBL" id="KAB2810020.1"/>
    </source>
</evidence>
<dbReference type="AlphaFoldDB" id="A0A6N6RHU5"/>
<dbReference type="RefSeq" id="WP_151667521.1">
    <property type="nucleotide sequence ID" value="NZ_WBVO01000006.1"/>
</dbReference>
<keyword evidence="1" id="KW-0540">Nuclease</keyword>
<dbReference type="Pfam" id="PF10117">
    <property type="entry name" value="McrBC"/>
    <property type="match status" value="1"/>
</dbReference>
<gene>
    <name evidence="1" type="ORF">F8C67_09065</name>
</gene>
<keyword evidence="1" id="KW-0378">Hydrolase</keyword>
<dbReference type="PANTHER" id="PTHR38733">
    <property type="entry name" value="PROTEIN MCRC"/>
    <property type="match status" value="1"/>
</dbReference>
<dbReference type="EMBL" id="WBVO01000006">
    <property type="protein sequence ID" value="KAB2810020.1"/>
    <property type="molecule type" value="Genomic_DNA"/>
</dbReference>
<dbReference type="PANTHER" id="PTHR38733:SF1">
    <property type="entry name" value="TYPE IV METHYL-DIRECTED RESTRICTION ENZYME ECOKMCRBC"/>
    <property type="match status" value="1"/>
</dbReference>
<dbReference type="InterPro" id="IPR019292">
    <property type="entry name" value="McrC"/>
</dbReference>
<dbReference type="Proteomes" id="UP000468650">
    <property type="component" value="Unassembled WGS sequence"/>
</dbReference>
<accession>A0A6N6RHU5</accession>
<name>A0A6N6RHU5_9FLAO</name>
<evidence type="ECO:0000313" key="2">
    <source>
        <dbReference type="Proteomes" id="UP000468650"/>
    </source>
</evidence>
<comment type="caution">
    <text evidence="1">The sequence shown here is derived from an EMBL/GenBank/DDBJ whole genome shotgun (WGS) entry which is preliminary data.</text>
</comment>
<keyword evidence="2" id="KW-1185">Reference proteome</keyword>
<organism evidence="1 2">
    <name type="scientific">Phaeocystidibacter luteus</name>
    <dbReference type="NCBI Taxonomy" id="911197"/>
    <lineage>
        <taxon>Bacteria</taxon>
        <taxon>Pseudomonadati</taxon>
        <taxon>Bacteroidota</taxon>
        <taxon>Flavobacteriia</taxon>
        <taxon>Flavobacteriales</taxon>
        <taxon>Phaeocystidibacteraceae</taxon>
        <taxon>Phaeocystidibacter</taxon>
    </lineage>
</organism>